<evidence type="ECO:0000313" key="1">
    <source>
        <dbReference type="EMBL" id="EAU84592.2"/>
    </source>
</evidence>
<dbReference type="HOGENOM" id="CLU_1610675_0_0_1"/>
<dbReference type="KEGG" id="cci:CC1G_00111"/>
<comment type="caution">
    <text evidence="1">The sequence shown here is derived from an EMBL/GenBank/DDBJ whole genome shotgun (WGS) entry which is preliminary data.</text>
</comment>
<name>A8NWS7_COPC7</name>
<dbReference type="InParanoid" id="A8NWS7"/>
<dbReference type="OrthoDB" id="3224367at2759"/>
<dbReference type="EMBL" id="AACS02000005">
    <property type="protein sequence ID" value="EAU84592.2"/>
    <property type="molecule type" value="Genomic_DNA"/>
</dbReference>
<dbReference type="AlphaFoldDB" id="A8NWS7"/>
<dbReference type="VEuPathDB" id="FungiDB:CC1G_00111"/>
<dbReference type="GeneID" id="6013530"/>
<protein>
    <submittedName>
        <fullName evidence="1">Uncharacterized protein</fullName>
    </submittedName>
</protein>
<accession>A8NWS7</accession>
<reference evidence="1 2" key="1">
    <citation type="journal article" date="2010" name="Proc. Natl. Acad. Sci. U.S.A.">
        <title>Insights into evolution of multicellular fungi from the assembled chromosomes of the mushroom Coprinopsis cinerea (Coprinus cinereus).</title>
        <authorList>
            <person name="Stajich J.E."/>
            <person name="Wilke S.K."/>
            <person name="Ahren D."/>
            <person name="Au C.H."/>
            <person name="Birren B.W."/>
            <person name="Borodovsky M."/>
            <person name="Burns C."/>
            <person name="Canback B."/>
            <person name="Casselton L.A."/>
            <person name="Cheng C.K."/>
            <person name="Deng J."/>
            <person name="Dietrich F.S."/>
            <person name="Fargo D.C."/>
            <person name="Farman M.L."/>
            <person name="Gathman A.C."/>
            <person name="Goldberg J."/>
            <person name="Guigo R."/>
            <person name="Hoegger P.J."/>
            <person name="Hooker J.B."/>
            <person name="Huggins A."/>
            <person name="James T.Y."/>
            <person name="Kamada T."/>
            <person name="Kilaru S."/>
            <person name="Kodira C."/>
            <person name="Kues U."/>
            <person name="Kupfer D."/>
            <person name="Kwan H.S."/>
            <person name="Lomsadze A."/>
            <person name="Li W."/>
            <person name="Lilly W.W."/>
            <person name="Ma L.J."/>
            <person name="Mackey A.J."/>
            <person name="Manning G."/>
            <person name="Martin F."/>
            <person name="Muraguchi H."/>
            <person name="Natvig D.O."/>
            <person name="Palmerini H."/>
            <person name="Ramesh M.A."/>
            <person name="Rehmeyer C.J."/>
            <person name="Roe B.A."/>
            <person name="Shenoy N."/>
            <person name="Stanke M."/>
            <person name="Ter-Hovhannisyan V."/>
            <person name="Tunlid A."/>
            <person name="Velagapudi R."/>
            <person name="Vision T.J."/>
            <person name="Zeng Q."/>
            <person name="Zolan M.E."/>
            <person name="Pukkila P.J."/>
        </authorList>
    </citation>
    <scope>NUCLEOTIDE SEQUENCE [LARGE SCALE GENOMIC DNA]</scope>
    <source>
        <strain evidence="2">Okayama-7 / 130 / ATCC MYA-4618 / FGSC 9003</strain>
    </source>
</reference>
<gene>
    <name evidence="1" type="ORF">CC1G_00111</name>
</gene>
<proteinExistence type="predicted"/>
<evidence type="ECO:0000313" key="2">
    <source>
        <dbReference type="Proteomes" id="UP000001861"/>
    </source>
</evidence>
<organism evidence="1 2">
    <name type="scientific">Coprinopsis cinerea (strain Okayama-7 / 130 / ATCC MYA-4618 / FGSC 9003)</name>
    <name type="common">Inky cap fungus</name>
    <name type="synonym">Hormographiella aspergillata</name>
    <dbReference type="NCBI Taxonomy" id="240176"/>
    <lineage>
        <taxon>Eukaryota</taxon>
        <taxon>Fungi</taxon>
        <taxon>Dikarya</taxon>
        <taxon>Basidiomycota</taxon>
        <taxon>Agaricomycotina</taxon>
        <taxon>Agaricomycetes</taxon>
        <taxon>Agaricomycetidae</taxon>
        <taxon>Agaricales</taxon>
        <taxon>Agaricineae</taxon>
        <taxon>Psathyrellaceae</taxon>
        <taxon>Coprinopsis</taxon>
    </lineage>
</organism>
<sequence>MLRTSQGQEEQEEAEPIWTNPKICRTFPPGLIVLHEPSLYFADAEDELLPSVVLFDSQLLNLQLPITKAPSDTYQYLPRRDRQFEPVFGLVEKFFEWVALFELAEDEDTIPSSQGEDDEVEALHQPGKQMKLYRVKSPKEVQLFRWEEVISSSAEDAVPVTRFVF</sequence>
<dbReference type="RefSeq" id="XP_001836975.2">
    <property type="nucleotide sequence ID" value="XM_001836923.2"/>
</dbReference>
<dbReference type="Proteomes" id="UP000001861">
    <property type="component" value="Unassembled WGS sequence"/>
</dbReference>
<keyword evidence="2" id="KW-1185">Reference proteome</keyword>